<dbReference type="EC" id="3.1.13.-" evidence="6"/>
<dbReference type="GO" id="GO:0003723">
    <property type="term" value="F:RNA binding"/>
    <property type="evidence" value="ECO:0007669"/>
    <property type="project" value="TreeGrafter"/>
</dbReference>
<feature type="region of interest" description="Disordered" evidence="7">
    <location>
        <begin position="429"/>
        <end position="448"/>
    </location>
</feature>
<evidence type="ECO:0000313" key="11">
    <source>
        <dbReference type="Proteomes" id="UP001140949"/>
    </source>
</evidence>
<feature type="region of interest" description="Disordered" evidence="7">
    <location>
        <begin position="989"/>
        <end position="1061"/>
    </location>
</feature>
<keyword evidence="4 6" id="KW-0378">Hydrolase</keyword>
<dbReference type="InterPro" id="IPR041412">
    <property type="entry name" value="Xrn1_helical"/>
</dbReference>
<keyword evidence="5 6" id="KW-0269">Exonuclease</keyword>
<feature type="compositionally biased region" description="Low complexity" evidence="7">
    <location>
        <begin position="910"/>
        <end position="922"/>
    </location>
</feature>
<feature type="domain" description="Xrn1 helical" evidence="9">
    <location>
        <begin position="319"/>
        <end position="786"/>
    </location>
</feature>
<dbReference type="GO" id="GO:0005634">
    <property type="term" value="C:nucleus"/>
    <property type="evidence" value="ECO:0007669"/>
    <property type="project" value="InterPro"/>
</dbReference>
<dbReference type="Gene3D" id="3.40.50.12390">
    <property type="match status" value="1"/>
</dbReference>
<evidence type="ECO:0000256" key="1">
    <source>
        <dbReference type="ARBA" id="ARBA00006994"/>
    </source>
</evidence>
<accession>A0AAX6F902</accession>
<reference evidence="10" key="1">
    <citation type="journal article" date="2023" name="GigaByte">
        <title>Genome assembly of the bearded iris, Iris pallida Lam.</title>
        <authorList>
            <person name="Bruccoleri R.E."/>
            <person name="Oakeley E.J."/>
            <person name="Faust A.M.E."/>
            <person name="Altorfer M."/>
            <person name="Dessus-Babus S."/>
            <person name="Burckhardt D."/>
            <person name="Oertli M."/>
            <person name="Naumann U."/>
            <person name="Petersen F."/>
            <person name="Wong J."/>
        </authorList>
    </citation>
    <scope>NUCLEOTIDE SEQUENCE</scope>
    <source>
        <strain evidence="10">GSM-AAB239-AS_SAM_17_03QT</strain>
    </source>
</reference>
<comment type="similarity">
    <text evidence="1 6">Belongs to the 5'-3' exonuclease family. XRN2/RAT1 subfamily.</text>
</comment>
<dbReference type="InterPro" id="IPR004859">
    <property type="entry name" value="Xrn1_N"/>
</dbReference>
<evidence type="ECO:0000313" key="10">
    <source>
        <dbReference type="EMBL" id="KAJ6812679.1"/>
    </source>
</evidence>
<evidence type="ECO:0000256" key="3">
    <source>
        <dbReference type="ARBA" id="ARBA00022722"/>
    </source>
</evidence>
<feature type="domain" description="Xrn1 N-terminal" evidence="8">
    <location>
        <begin position="1"/>
        <end position="248"/>
    </location>
</feature>
<dbReference type="PIRSF" id="PIRSF037239">
    <property type="entry name" value="Exonuclease_Xrn2"/>
    <property type="match status" value="1"/>
</dbReference>
<evidence type="ECO:0000256" key="6">
    <source>
        <dbReference type="PIRNR" id="PIRNR037239"/>
    </source>
</evidence>
<evidence type="ECO:0000256" key="2">
    <source>
        <dbReference type="ARBA" id="ARBA00022664"/>
    </source>
</evidence>
<dbReference type="GO" id="GO:0004534">
    <property type="term" value="F:5'-3' RNA exonuclease activity"/>
    <property type="evidence" value="ECO:0007669"/>
    <property type="project" value="UniProtKB-UniRule"/>
</dbReference>
<keyword evidence="2 6" id="KW-0507">mRNA processing</keyword>
<evidence type="ECO:0000256" key="7">
    <source>
        <dbReference type="SAM" id="MobiDB-lite"/>
    </source>
</evidence>
<keyword evidence="11" id="KW-1185">Reference proteome</keyword>
<reference evidence="10" key="2">
    <citation type="submission" date="2023-04" db="EMBL/GenBank/DDBJ databases">
        <authorList>
            <person name="Bruccoleri R.E."/>
            <person name="Oakeley E.J."/>
            <person name="Faust A.-M."/>
            <person name="Dessus-Babus S."/>
            <person name="Altorfer M."/>
            <person name="Burckhardt D."/>
            <person name="Oertli M."/>
            <person name="Naumann U."/>
            <person name="Petersen F."/>
            <person name="Wong J."/>
        </authorList>
    </citation>
    <scope>NUCLEOTIDE SEQUENCE</scope>
    <source>
        <strain evidence="10">GSM-AAB239-AS_SAM_17_03QT</strain>
        <tissue evidence="10">Leaf</tissue>
    </source>
</reference>
<keyword evidence="3 6" id="KW-0540">Nuclease</keyword>
<dbReference type="FunFam" id="3.40.50.12390:FF:000003">
    <property type="entry name" value="5'-3' exoribonuclease"/>
    <property type="match status" value="1"/>
</dbReference>
<comment type="caution">
    <text evidence="10">The sequence shown here is derived from an EMBL/GenBank/DDBJ whole genome shotgun (WGS) entry which is preliminary data.</text>
</comment>
<dbReference type="InterPro" id="IPR017151">
    <property type="entry name" value="Xrn2/3/4"/>
</dbReference>
<dbReference type="PANTHER" id="PTHR12341">
    <property type="entry name" value="5'-&gt;3' EXORIBONUCLEASE"/>
    <property type="match status" value="1"/>
</dbReference>
<dbReference type="GO" id="GO:0000956">
    <property type="term" value="P:nuclear-transcribed mRNA catabolic process"/>
    <property type="evidence" value="ECO:0007669"/>
    <property type="project" value="TreeGrafter"/>
</dbReference>
<dbReference type="AlphaFoldDB" id="A0AAX6F902"/>
<feature type="compositionally biased region" description="Polar residues" evidence="7">
    <location>
        <begin position="1010"/>
        <end position="1019"/>
    </location>
</feature>
<evidence type="ECO:0000259" key="8">
    <source>
        <dbReference type="Pfam" id="PF03159"/>
    </source>
</evidence>
<sequence>MGVPSFYRWLVGRYPKIVENAVEQQAETIDYSNPNPHGREFDNLYLDMNGIIHPCFHPDEQLFPPSTFDEVFAAIFEYIDRIFCIVRPRKLLYMAIDGVAPRAKMNQQRSRRFQTAKEVELANIEEKKLSLEFEREGKMVLPIEENEVSDSNVITPGTVFMAKLAEALKYYIRSRLNSDPGWESIKVILSDANVPGEGEHKIMSFIRLQRSTPGYDPYTRHCLYGLDADLIILALATHEINFAILREDVLKCVPHENVVASLETNLSRKEYSIVKSRQWFVNLANKGKVAPKKPYQFLNILTLREYLELDTDIVDPPCKIDFERIVDDFIFICFLSGNDFLPRLPSLEINEGAIDLLIYVYKQIFTKMGGYLVDTRRMKGKNPATYIEVKRLERFILEVGSYEDKIFEKRYKIQQKRMERLYREKLEERSKNDMDSLDDSNGTTGNSNMSDILGSLSQKCKISESDQISKAARCGESDVLENTKELRRKLKDFLRHSSDLFKNGIFDNDKVRLGYPGWKARYYREKFSACNSSEIETRRKTLVERFVEGLCWVLNYYFVGVCSWSWYYPYYYPPFASDFKGISCSHVQFKVGDPFKPFDQLMAVLPSRSSSALPEIYRNLMDSEDSPIIGFYPEDFVVDTDGKHFTWQGVPKLPFVEEEPLLAATKECERKLMVDEKDRNTFKFDKIYVRDSHILSSEISSLLEIGKDGTKTTMANIGINRCGLSGFLTKNEDESNYRYFTCPVGGIANINQDHSLSATYRNPEFHDHIPELLVPKPEKTITEADITERVLWHEYDGSRQAKIINPQRNAERVGEYLNSSLASDAGTGWRGRGKPLPGYSVSTGNVSFDAAQSGPRMNNFAGGSRQMGRGSGSHQPVYTNTGLSGASGCVQTNAFNRGFLTGNNGGRQYSASTNAHSSSTSNFARGSHQMGRGFGSHQPVYGNSRTGRGHGYSGASGCIQTNAFNRGFQTGNNSGRQYSASKPYHAVWSTTNTNSSTSSGSSHRSPGSSQIVRNSSSDTRYGVLLSDDNSRNRRPSSMAGDHGRGRSSNRFSSIGEDEGGW</sequence>
<dbReference type="Pfam" id="PF17846">
    <property type="entry name" value="XRN_M"/>
    <property type="match status" value="1"/>
</dbReference>
<comment type="function">
    <text evidence="6">Possesses 5'-&gt;3' exoribonuclease activity. Acts as an endogenous post-transcriptional gene silencing (PTGS) suppressor.</text>
</comment>
<dbReference type="Proteomes" id="UP001140949">
    <property type="component" value="Unassembled WGS sequence"/>
</dbReference>
<evidence type="ECO:0000256" key="4">
    <source>
        <dbReference type="ARBA" id="ARBA00022801"/>
    </source>
</evidence>
<organism evidence="10 11">
    <name type="scientific">Iris pallida</name>
    <name type="common">Sweet iris</name>
    <dbReference type="NCBI Taxonomy" id="29817"/>
    <lineage>
        <taxon>Eukaryota</taxon>
        <taxon>Viridiplantae</taxon>
        <taxon>Streptophyta</taxon>
        <taxon>Embryophyta</taxon>
        <taxon>Tracheophyta</taxon>
        <taxon>Spermatophyta</taxon>
        <taxon>Magnoliopsida</taxon>
        <taxon>Liliopsida</taxon>
        <taxon>Asparagales</taxon>
        <taxon>Iridaceae</taxon>
        <taxon>Iridoideae</taxon>
        <taxon>Irideae</taxon>
        <taxon>Iris</taxon>
    </lineage>
</organism>
<feature type="region of interest" description="Disordered" evidence="7">
    <location>
        <begin position="850"/>
        <end position="875"/>
    </location>
</feature>
<feature type="compositionally biased region" description="Low complexity" evidence="7">
    <location>
        <begin position="989"/>
        <end position="1009"/>
    </location>
</feature>
<dbReference type="Pfam" id="PF03159">
    <property type="entry name" value="XRN_N"/>
    <property type="match status" value="1"/>
</dbReference>
<dbReference type="InterPro" id="IPR027073">
    <property type="entry name" value="5_3_exoribonuclease"/>
</dbReference>
<evidence type="ECO:0000256" key="5">
    <source>
        <dbReference type="ARBA" id="ARBA00022839"/>
    </source>
</evidence>
<name>A0AAX6F902_IRIPA</name>
<gene>
    <name evidence="10" type="ORF">M6B38_148245</name>
</gene>
<dbReference type="EMBL" id="JANAVB010030928">
    <property type="protein sequence ID" value="KAJ6812679.1"/>
    <property type="molecule type" value="Genomic_DNA"/>
</dbReference>
<dbReference type="PANTHER" id="PTHR12341:SF62">
    <property type="entry name" value="5'-3' EXORIBONUCLEASE 3-LIKE"/>
    <property type="match status" value="1"/>
</dbReference>
<protein>
    <recommendedName>
        <fullName evidence="6">5'-3' exoribonuclease</fullName>
        <ecNumber evidence="6">3.1.13.-</ecNumber>
    </recommendedName>
</protein>
<feature type="compositionally biased region" description="Polar residues" evidence="7">
    <location>
        <begin position="439"/>
        <end position="448"/>
    </location>
</feature>
<feature type="region of interest" description="Disordered" evidence="7">
    <location>
        <begin position="906"/>
        <end position="948"/>
    </location>
</feature>
<evidence type="ECO:0000259" key="9">
    <source>
        <dbReference type="Pfam" id="PF17846"/>
    </source>
</evidence>
<dbReference type="Gene3D" id="1.25.40.1050">
    <property type="match status" value="1"/>
</dbReference>
<proteinExistence type="inferred from homology"/>
<dbReference type="CDD" id="cd18673">
    <property type="entry name" value="PIN_XRN1-2-like"/>
    <property type="match status" value="1"/>
</dbReference>
<dbReference type="GO" id="GO:0006397">
    <property type="term" value="P:mRNA processing"/>
    <property type="evidence" value="ECO:0007669"/>
    <property type="project" value="UniProtKB-UniRule"/>
</dbReference>